<feature type="non-terminal residue" evidence="1">
    <location>
        <position position="168"/>
    </location>
</feature>
<dbReference type="EMBL" id="CAJVPM010042593">
    <property type="protein sequence ID" value="CAG8709469.1"/>
    <property type="molecule type" value="Genomic_DNA"/>
</dbReference>
<organism evidence="1 2">
    <name type="scientific">Scutellospora calospora</name>
    <dbReference type="NCBI Taxonomy" id="85575"/>
    <lineage>
        <taxon>Eukaryota</taxon>
        <taxon>Fungi</taxon>
        <taxon>Fungi incertae sedis</taxon>
        <taxon>Mucoromycota</taxon>
        <taxon>Glomeromycotina</taxon>
        <taxon>Glomeromycetes</taxon>
        <taxon>Diversisporales</taxon>
        <taxon>Gigasporaceae</taxon>
        <taxon>Scutellospora</taxon>
    </lineage>
</organism>
<name>A0ACA9PGD1_9GLOM</name>
<dbReference type="Proteomes" id="UP000789860">
    <property type="component" value="Unassembled WGS sequence"/>
</dbReference>
<feature type="non-terminal residue" evidence="1">
    <location>
        <position position="1"/>
    </location>
</feature>
<accession>A0ACA9PGD1</accession>
<comment type="caution">
    <text evidence="1">The sequence shown here is derived from an EMBL/GenBank/DDBJ whole genome shotgun (WGS) entry which is preliminary data.</text>
</comment>
<gene>
    <name evidence="1" type="ORF">SCALOS_LOCUS10808</name>
</gene>
<keyword evidence="2" id="KW-1185">Reference proteome</keyword>
<evidence type="ECO:0000313" key="2">
    <source>
        <dbReference type="Proteomes" id="UP000789860"/>
    </source>
</evidence>
<protein>
    <submittedName>
        <fullName evidence="1">521_t:CDS:1</fullName>
    </submittedName>
</protein>
<proteinExistence type="predicted"/>
<sequence length="168" mass="17345">LISLMARAPKLMRRANGVVGVDWSLAKSSSTADSSMLPLLAEPTLSPRTRGIGDGTRVLALLAVGAGAGNIARSGNRRATCAEQVGKCGTGKGRAAGARRRLGGGSGCGYMRRSGVGDWQTRWLASSEEWIGLMLTEGQQEPVVYASVGACVVVVSVKATKGMAGRAR</sequence>
<reference evidence="1" key="1">
    <citation type="submission" date="2021-06" db="EMBL/GenBank/DDBJ databases">
        <authorList>
            <person name="Kallberg Y."/>
            <person name="Tangrot J."/>
            <person name="Rosling A."/>
        </authorList>
    </citation>
    <scope>NUCLEOTIDE SEQUENCE</scope>
    <source>
        <strain evidence="1">AU212A</strain>
    </source>
</reference>
<evidence type="ECO:0000313" key="1">
    <source>
        <dbReference type="EMBL" id="CAG8709469.1"/>
    </source>
</evidence>